<dbReference type="EMBL" id="KZ678709">
    <property type="protein sequence ID" value="PSR76442.1"/>
    <property type="molecule type" value="Genomic_DNA"/>
</dbReference>
<accession>A0A2T2ZTU0</accession>
<dbReference type="STRING" id="2025994.A0A2T2ZTU0"/>
<dbReference type="PANTHER" id="PTHR34618:SF1">
    <property type="entry name" value="SECRETED PROTEIN"/>
    <property type="match status" value="1"/>
</dbReference>
<dbReference type="PANTHER" id="PTHR34618">
    <property type="entry name" value="SURFACE PROTEIN MAS1, PUTATIVE-RELATED"/>
    <property type="match status" value="1"/>
</dbReference>
<feature type="chain" id="PRO_5015468321" evidence="1">
    <location>
        <begin position="20"/>
        <end position="286"/>
    </location>
</feature>
<proteinExistence type="predicted"/>
<evidence type="ECO:0000256" key="1">
    <source>
        <dbReference type="SAM" id="SignalP"/>
    </source>
</evidence>
<evidence type="ECO:0000313" key="3">
    <source>
        <dbReference type="Proteomes" id="UP000241462"/>
    </source>
</evidence>
<sequence>MQYSSTILIAAFAATNVLAHGVITEVQGANGVNLPGLSVADGTPRDCPTPGCGAEADTSIIRQNELSTSKASALGRTNGGGPVSATKMISTFMDGAAGNSSSVKAARAIHEAAVARRANLPRAANGGTKTPAGTKETAVKAATGMAAASGLPTTSDDGTVAMTFHQVNQDGAGPLTAQIDATSGGADASAFQDAQVTQNVPGIGIGGLSAAQTTDFPVNVQMPAGMTCQGSVGGASNVCIVRLQNSALAGPFGGSAAFTQSAAAKKRAIEYNLAKRRFARALKSDE</sequence>
<dbReference type="Pfam" id="PF11327">
    <property type="entry name" value="Egh16-like"/>
    <property type="match status" value="1"/>
</dbReference>
<dbReference type="InParanoid" id="A0A2T2ZTU0"/>
<reference evidence="2 3" key="1">
    <citation type="journal article" date="2018" name="Mycol. Prog.">
        <title>Coniella lustricola, a new species from submerged detritus.</title>
        <authorList>
            <person name="Raudabaugh D.B."/>
            <person name="Iturriaga T."/>
            <person name="Carver A."/>
            <person name="Mondo S."/>
            <person name="Pangilinan J."/>
            <person name="Lipzen A."/>
            <person name="He G."/>
            <person name="Amirebrahimi M."/>
            <person name="Grigoriev I.V."/>
            <person name="Miller A.N."/>
        </authorList>
    </citation>
    <scope>NUCLEOTIDE SEQUENCE [LARGE SCALE GENOMIC DNA]</scope>
    <source>
        <strain evidence="2 3">B22-T-1</strain>
    </source>
</reference>
<keyword evidence="3" id="KW-1185">Reference proteome</keyword>
<evidence type="ECO:0000313" key="2">
    <source>
        <dbReference type="EMBL" id="PSR76442.1"/>
    </source>
</evidence>
<feature type="signal peptide" evidence="1">
    <location>
        <begin position="1"/>
        <end position="19"/>
    </location>
</feature>
<name>A0A2T2ZTU0_9PEZI</name>
<dbReference type="AlphaFoldDB" id="A0A2T2ZTU0"/>
<protein>
    <submittedName>
        <fullName evidence="2">MAS3 protein</fullName>
    </submittedName>
</protein>
<gene>
    <name evidence="2" type="ORF">BD289DRAFT_456980</name>
</gene>
<keyword evidence="1" id="KW-0732">Signal</keyword>
<organism evidence="2 3">
    <name type="scientific">Coniella lustricola</name>
    <dbReference type="NCBI Taxonomy" id="2025994"/>
    <lineage>
        <taxon>Eukaryota</taxon>
        <taxon>Fungi</taxon>
        <taxon>Dikarya</taxon>
        <taxon>Ascomycota</taxon>
        <taxon>Pezizomycotina</taxon>
        <taxon>Sordariomycetes</taxon>
        <taxon>Sordariomycetidae</taxon>
        <taxon>Diaporthales</taxon>
        <taxon>Schizoparmaceae</taxon>
        <taxon>Coniella</taxon>
    </lineage>
</organism>
<dbReference type="OrthoDB" id="5310497at2759"/>
<dbReference type="Proteomes" id="UP000241462">
    <property type="component" value="Unassembled WGS sequence"/>
</dbReference>
<dbReference type="InterPro" id="IPR021476">
    <property type="entry name" value="Egh16-like"/>
</dbReference>